<dbReference type="SMART" id="SM00220">
    <property type="entry name" value="S_TKc"/>
    <property type="match status" value="1"/>
</dbReference>
<dbReference type="EMBL" id="JAECZO010000007">
    <property type="protein sequence ID" value="KAK7200712.1"/>
    <property type="molecule type" value="Genomic_DNA"/>
</dbReference>
<comment type="subcellular location">
    <subcellularLocation>
        <location evidence="1">Nucleus</location>
    </subcellularLocation>
</comment>
<dbReference type="FunFam" id="1.10.510.10:FF:001180">
    <property type="entry name" value="Cdc2-related kinase 8"/>
    <property type="match status" value="1"/>
</dbReference>
<dbReference type="PROSITE" id="PS50011">
    <property type="entry name" value="PROTEIN_KINASE_DOM"/>
    <property type="match status" value="1"/>
</dbReference>
<dbReference type="GO" id="GO:0004693">
    <property type="term" value="F:cyclin-dependent protein serine/threonine kinase activity"/>
    <property type="evidence" value="ECO:0007669"/>
    <property type="project" value="TreeGrafter"/>
</dbReference>
<dbReference type="InterPro" id="IPR008271">
    <property type="entry name" value="Ser/Thr_kinase_AS"/>
</dbReference>
<feature type="region of interest" description="Disordered" evidence="9">
    <location>
        <begin position="1"/>
        <end position="57"/>
    </location>
</feature>
<keyword evidence="12" id="KW-1185">Reference proteome</keyword>
<keyword evidence="6 11" id="KW-0418">Kinase</keyword>
<dbReference type="PROSITE" id="PS00108">
    <property type="entry name" value="PROTEIN_KINASE_ST"/>
    <property type="match status" value="1"/>
</dbReference>
<evidence type="ECO:0000256" key="1">
    <source>
        <dbReference type="ARBA" id="ARBA00004123"/>
    </source>
</evidence>
<keyword evidence="4" id="KW-0808">Transferase</keyword>
<proteinExistence type="inferred from homology"/>
<evidence type="ECO:0000256" key="5">
    <source>
        <dbReference type="ARBA" id="ARBA00022741"/>
    </source>
</evidence>
<dbReference type="InterPro" id="IPR050108">
    <property type="entry name" value="CDK"/>
</dbReference>
<accession>A0AAW0F6E6</accession>
<keyword evidence="3" id="KW-0723">Serine/threonine-protein kinase</keyword>
<evidence type="ECO:0000256" key="9">
    <source>
        <dbReference type="SAM" id="MobiDB-lite"/>
    </source>
</evidence>
<dbReference type="PANTHER" id="PTHR24056:SF233">
    <property type="entry name" value="CYCLIN-DEPENDENT KINASE 9"/>
    <property type="match status" value="1"/>
</dbReference>
<evidence type="ECO:0000256" key="8">
    <source>
        <dbReference type="ARBA" id="ARBA00023242"/>
    </source>
</evidence>
<comment type="similarity">
    <text evidence="2">Belongs to the protein kinase superfamily. CMGC Ser/Thr protein kinase family. CDC2/CDKX subfamily.</text>
</comment>
<dbReference type="GO" id="GO:0005634">
    <property type="term" value="C:nucleus"/>
    <property type="evidence" value="ECO:0007669"/>
    <property type="project" value="UniProtKB-SubCell"/>
</dbReference>
<dbReference type="Pfam" id="PF00069">
    <property type="entry name" value="Pkinase"/>
    <property type="match status" value="1"/>
</dbReference>
<dbReference type="SUPFAM" id="SSF56112">
    <property type="entry name" value="Protein kinase-like (PK-like)"/>
    <property type="match status" value="1"/>
</dbReference>
<dbReference type="PANTHER" id="PTHR24056">
    <property type="entry name" value="CELL DIVISION PROTEIN KINASE"/>
    <property type="match status" value="1"/>
</dbReference>
<evidence type="ECO:0000256" key="4">
    <source>
        <dbReference type="ARBA" id="ARBA00022679"/>
    </source>
</evidence>
<evidence type="ECO:0000259" key="10">
    <source>
        <dbReference type="PROSITE" id="PS50011"/>
    </source>
</evidence>
<dbReference type="Proteomes" id="UP001430356">
    <property type="component" value="Unassembled WGS sequence"/>
</dbReference>
<name>A0AAW0F6E6_9TRYP</name>
<dbReference type="GO" id="GO:0005524">
    <property type="term" value="F:ATP binding"/>
    <property type="evidence" value="ECO:0007669"/>
    <property type="project" value="UniProtKB-KW"/>
</dbReference>
<protein>
    <submittedName>
        <fullName evidence="11">Cdc2-related kinase 8</fullName>
    </submittedName>
</protein>
<dbReference type="InterPro" id="IPR011009">
    <property type="entry name" value="Kinase-like_dom_sf"/>
</dbReference>
<evidence type="ECO:0000313" key="11">
    <source>
        <dbReference type="EMBL" id="KAK7200712.1"/>
    </source>
</evidence>
<dbReference type="Gene3D" id="1.10.510.10">
    <property type="entry name" value="Transferase(Phosphotransferase) domain 1"/>
    <property type="match status" value="1"/>
</dbReference>
<evidence type="ECO:0000256" key="7">
    <source>
        <dbReference type="ARBA" id="ARBA00022840"/>
    </source>
</evidence>
<feature type="domain" description="Protein kinase" evidence="10">
    <location>
        <begin position="90"/>
        <end position="395"/>
    </location>
</feature>
<organism evidence="11 12">
    <name type="scientific">Novymonas esmeraldas</name>
    <dbReference type="NCBI Taxonomy" id="1808958"/>
    <lineage>
        <taxon>Eukaryota</taxon>
        <taxon>Discoba</taxon>
        <taxon>Euglenozoa</taxon>
        <taxon>Kinetoplastea</taxon>
        <taxon>Metakinetoplastina</taxon>
        <taxon>Trypanosomatida</taxon>
        <taxon>Trypanosomatidae</taxon>
        <taxon>Novymonas</taxon>
    </lineage>
</organism>
<dbReference type="AlphaFoldDB" id="A0AAW0F6E6"/>
<comment type="caution">
    <text evidence="11">The sequence shown here is derived from an EMBL/GenBank/DDBJ whole genome shotgun (WGS) entry which is preliminary data.</text>
</comment>
<evidence type="ECO:0000256" key="6">
    <source>
        <dbReference type="ARBA" id="ARBA00022777"/>
    </source>
</evidence>
<dbReference type="Gene3D" id="3.30.200.20">
    <property type="entry name" value="Phosphorylase Kinase, domain 1"/>
    <property type="match status" value="1"/>
</dbReference>
<gene>
    <name evidence="11" type="ORF">NESM_000128500</name>
</gene>
<evidence type="ECO:0000313" key="12">
    <source>
        <dbReference type="Proteomes" id="UP001430356"/>
    </source>
</evidence>
<evidence type="ECO:0000256" key="2">
    <source>
        <dbReference type="ARBA" id="ARBA00006485"/>
    </source>
</evidence>
<keyword evidence="7" id="KW-0067">ATP-binding</keyword>
<keyword evidence="8" id="KW-0539">Nucleus</keyword>
<evidence type="ECO:0000256" key="3">
    <source>
        <dbReference type="ARBA" id="ARBA00022527"/>
    </source>
</evidence>
<sequence>MRDCQRSPPLDHVCARPPDTAHNVVARSPSPMKRDRDADAADDAAGDGRAARKRASVEHLHPSIHRRYVELADASVGASPITAETLHERYRRVLKVGEGTFGEVFVLYDTVAHTYLTMKRMHNLLSLRRRSLGIHRCSFREVELLAALRHPNIVEVLDYHVLNDGTLVMLMPVIAHDLASLMRRWPANTAHGAASPAAATARQRMPLHVIKCLFHQIIAGVAYLHRHKVVHRDLKPSNVMVDHSGVVKLIDLGWSRFCAAAGPMTGPPCITSFRPPEVLVGVHQHYTFSLDVWSCGCVLFEMLTGGIPFAKTRNEAQCLATIVDWLGSPRSSSDVYNSPTHSDLIPIAPGKPNTFAQRCANHGMSTADIAFLQRMLCLEPGERATADALLRDPWFTAAPALCTPSAIPLPPHNTFRLVETRRKEMER</sequence>
<keyword evidence="5" id="KW-0547">Nucleotide-binding</keyword>
<reference evidence="11 12" key="1">
    <citation type="journal article" date="2021" name="MBio">
        <title>A New Model Trypanosomatid, Novymonas esmeraldas: Genomic Perception of Its 'Candidatus Pandoraea novymonadis' Endosymbiont.</title>
        <authorList>
            <person name="Zakharova A."/>
            <person name="Saura A."/>
            <person name="Butenko A."/>
            <person name="Podesvova L."/>
            <person name="Warmusova S."/>
            <person name="Kostygov A.Y."/>
            <person name="Nenarokova A."/>
            <person name="Lukes J."/>
            <person name="Opperdoes F.R."/>
            <person name="Yurchenko V."/>
        </authorList>
    </citation>
    <scope>NUCLEOTIDE SEQUENCE [LARGE SCALE GENOMIC DNA]</scope>
    <source>
        <strain evidence="11 12">E262AT.01</strain>
    </source>
</reference>
<dbReference type="InterPro" id="IPR000719">
    <property type="entry name" value="Prot_kinase_dom"/>
</dbReference>